<organism evidence="2 3">
    <name type="scientific">Coptis chinensis</name>
    <dbReference type="NCBI Taxonomy" id="261450"/>
    <lineage>
        <taxon>Eukaryota</taxon>
        <taxon>Viridiplantae</taxon>
        <taxon>Streptophyta</taxon>
        <taxon>Embryophyta</taxon>
        <taxon>Tracheophyta</taxon>
        <taxon>Spermatophyta</taxon>
        <taxon>Magnoliopsida</taxon>
        <taxon>Ranunculales</taxon>
        <taxon>Ranunculaceae</taxon>
        <taxon>Coptidoideae</taxon>
        <taxon>Coptis</taxon>
    </lineage>
</organism>
<dbReference type="PANTHER" id="PTHR33095">
    <property type="entry name" value="OS07G0619500 PROTEIN"/>
    <property type="match status" value="1"/>
</dbReference>
<dbReference type="PANTHER" id="PTHR33095:SF127">
    <property type="entry name" value="OS05G0578100 PROTEIN"/>
    <property type="match status" value="1"/>
</dbReference>
<dbReference type="EMBL" id="JADFTS010000005">
    <property type="protein sequence ID" value="KAF9604638.1"/>
    <property type="molecule type" value="Genomic_DNA"/>
</dbReference>
<name>A0A835HUP2_9MAGN</name>
<feature type="region of interest" description="Disordered" evidence="1">
    <location>
        <begin position="39"/>
        <end position="58"/>
    </location>
</feature>
<keyword evidence="3" id="KW-1185">Reference proteome</keyword>
<sequence length="260" mass="29874">MKDESVIAICPSFSSYTSNHFAEIASKVTKEFNDRRQDFGLQSVSPSKDRKQDSSDETNNGFEFNSFCTSHERLTVSADEIFFNGLIRPIYPILNRDLSFHHQVVVKKSLSRRCPLKQLLHEERDSELESETNEAMPGTFCIWTPKCDQMEKCKKSSSTGTAKRWRLRDLIHKTNSEGKENLVFLARSPTLSKSKKKRDNVKVTDSAGVDEVVKSAHEIHYMTNRALKEKDRHRSYLPYRKDLIGFFANVNGLSRNVSPF</sequence>
<reference evidence="2 3" key="1">
    <citation type="submission" date="2020-10" db="EMBL/GenBank/DDBJ databases">
        <title>The Coptis chinensis genome and diversification of protoberbering-type alkaloids.</title>
        <authorList>
            <person name="Wang B."/>
            <person name="Shu S."/>
            <person name="Song C."/>
            <person name="Liu Y."/>
        </authorList>
    </citation>
    <scope>NUCLEOTIDE SEQUENCE [LARGE SCALE GENOMIC DNA]</scope>
    <source>
        <strain evidence="2">HL-2020</strain>
        <tissue evidence="2">Leaf</tissue>
    </source>
</reference>
<gene>
    <name evidence="2" type="ORF">IFM89_008965</name>
</gene>
<protein>
    <submittedName>
        <fullName evidence="2">Uncharacterized protein</fullName>
    </submittedName>
</protein>
<dbReference type="InterPro" id="IPR012442">
    <property type="entry name" value="DUF1645_plant"/>
</dbReference>
<dbReference type="Pfam" id="PF07816">
    <property type="entry name" value="DUF1645"/>
    <property type="match status" value="1"/>
</dbReference>
<evidence type="ECO:0000256" key="1">
    <source>
        <dbReference type="SAM" id="MobiDB-lite"/>
    </source>
</evidence>
<evidence type="ECO:0000313" key="2">
    <source>
        <dbReference type="EMBL" id="KAF9604638.1"/>
    </source>
</evidence>
<accession>A0A835HUP2</accession>
<proteinExistence type="predicted"/>
<dbReference type="Proteomes" id="UP000631114">
    <property type="component" value="Unassembled WGS sequence"/>
</dbReference>
<evidence type="ECO:0000313" key="3">
    <source>
        <dbReference type="Proteomes" id="UP000631114"/>
    </source>
</evidence>
<comment type="caution">
    <text evidence="2">The sequence shown here is derived from an EMBL/GenBank/DDBJ whole genome shotgun (WGS) entry which is preliminary data.</text>
</comment>
<dbReference type="OrthoDB" id="1933664at2759"/>
<dbReference type="AlphaFoldDB" id="A0A835HUP2"/>